<feature type="region of interest" description="Disordered" evidence="1">
    <location>
        <begin position="215"/>
        <end position="241"/>
    </location>
</feature>
<protein>
    <submittedName>
        <fullName evidence="2">Uncharacterized protein</fullName>
    </submittedName>
</protein>
<organism evidence="2 3">
    <name type="scientific">Opisthorchis felineus</name>
    <dbReference type="NCBI Taxonomy" id="147828"/>
    <lineage>
        <taxon>Eukaryota</taxon>
        <taxon>Metazoa</taxon>
        <taxon>Spiralia</taxon>
        <taxon>Lophotrochozoa</taxon>
        <taxon>Platyhelminthes</taxon>
        <taxon>Trematoda</taxon>
        <taxon>Digenea</taxon>
        <taxon>Opisthorchiida</taxon>
        <taxon>Opisthorchiata</taxon>
        <taxon>Opisthorchiidae</taxon>
        <taxon>Opisthorchis</taxon>
    </lineage>
</organism>
<keyword evidence="3" id="KW-1185">Reference proteome</keyword>
<dbReference type="AlphaFoldDB" id="A0A4S2LNF1"/>
<dbReference type="EMBL" id="SJOL01006493">
    <property type="protein sequence ID" value="TGZ65231.1"/>
    <property type="molecule type" value="Genomic_DNA"/>
</dbReference>
<name>A0A4S2LNF1_OPIFE</name>
<sequence length="383" mass="42017">MSKEGKSNDLSRSCPNISEIAISVQNCSDQFTRVDVISLTTGVVQTNGLKSQQHALPVSIPAVPSLEISHANQTGENSLSKKWKWLLKKYKNNKIKGINKKTPTESTKKNDEFCIAHNDLSPVLHSRNNTGRASADPGVYTVRASRTSSLTRRSSAELPWGQRGCDPASRFLPRSSQDVLTASTSNRSLQAFPKHRLNSASDCRDHLASNPSLIAMGRGKSATPEYQSSGTQSRHSSLLRGGSFNLVSGESELSSSQRPIKTSETECIPKRSQEKLIGKMNLDKRKLSKITTVFHKSPVIPAAGSHYSLASGPHGNYRVILNRIFRSHWPTPREVELWSQSFAHVLHDKSCRLISGTLKSIFSAISNSSVEACICGRVYFDGS</sequence>
<proteinExistence type="predicted"/>
<comment type="caution">
    <text evidence="2">The sequence shown here is derived from an EMBL/GenBank/DDBJ whole genome shotgun (WGS) entry which is preliminary data.</text>
</comment>
<reference evidence="2 3" key="1">
    <citation type="journal article" date="2019" name="BMC Genomics">
        <title>New insights from Opisthorchis felineus genome: update on genomics of the epidemiologically important liver flukes.</title>
        <authorList>
            <person name="Ershov N.I."/>
            <person name="Mordvinov V.A."/>
            <person name="Prokhortchouk E.B."/>
            <person name="Pakharukova M.Y."/>
            <person name="Gunbin K.V."/>
            <person name="Ustyantsev K."/>
            <person name="Genaev M.A."/>
            <person name="Blinov A.G."/>
            <person name="Mazur A."/>
            <person name="Boulygina E."/>
            <person name="Tsygankova S."/>
            <person name="Khrameeva E."/>
            <person name="Chekanov N."/>
            <person name="Fan G."/>
            <person name="Xiao A."/>
            <person name="Zhang H."/>
            <person name="Xu X."/>
            <person name="Yang H."/>
            <person name="Solovyev V."/>
            <person name="Lee S.M."/>
            <person name="Liu X."/>
            <person name="Afonnikov D.A."/>
            <person name="Skryabin K.G."/>
        </authorList>
    </citation>
    <scope>NUCLEOTIDE SEQUENCE [LARGE SCALE GENOMIC DNA]</scope>
    <source>
        <strain evidence="2">AK-0245</strain>
        <tissue evidence="2">Whole organism</tissue>
    </source>
</reference>
<accession>A0A4S2LNF1</accession>
<feature type="compositionally biased region" description="Polar residues" evidence="1">
    <location>
        <begin position="224"/>
        <end position="236"/>
    </location>
</feature>
<dbReference type="Proteomes" id="UP000308267">
    <property type="component" value="Unassembled WGS sequence"/>
</dbReference>
<dbReference type="OrthoDB" id="196547at2759"/>
<evidence type="ECO:0000256" key="1">
    <source>
        <dbReference type="SAM" id="MobiDB-lite"/>
    </source>
</evidence>
<evidence type="ECO:0000313" key="3">
    <source>
        <dbReference type="Proteomes" id="UP000308267"/>
    </source>
</evidence>
<evidence type="ECO:0000313" key="2">
    <source>
        <dbReference type="EMBL" id="TGZ65231.1"/>
    </source>
</evidence>
<gene>
    <name evidence="2" type="ORF">CRM22_005947</name>
</gene>